<dbReference type="EMBL" id="JAVDSG010000001">
    <property type="protein sequence ID" value="MDR6597060.1"/>
    <property type="molecule type" value="Genomic_DNA"/>
</dbReference>
<feature type="compositionally biased region" description="Acidic residues" evidence="1">
    <location>
        <begin position="310"/>
        <end position="321"/>
    </location>
</feature>
<name>A0ABU1Q2E9_9PSEU</name>
<accession>A0ABU1Q2E9</accession>
<reference evidence="2 3" key="1">
    <citation type="submission" date="2023-07" db="EMBL/GenBank/DDBJ databases">
        <title>Sequencing the genomes of 1000 actinobacteria strains.</title>
        <authorList>
            <person name="Klenk H.-P."/>
        </authorList>
    </citation>
    <scope>NUCLEOTIDE SEQUENCE [LARGE SCALE GENOMIC DNA]</scope>
    <source>
        <strain evidence="2 3">DSM 43749</strain>
    </source>
</reference>
<sequence>MPAMTELEERQIRNYVASQTPRESGDEVTLVQKVSRRRVAGRKHDIYDVWMASGQRWWVITDFTNLYSQDEFQSIEQVFTYHLGHNIVVREQFNMEPDEEQVKHAGRAWRRYVGAVDAMATAEEAEDFQAVGIRCREVLLALVRDHMDASWVRIPGERPQDANAKEWLKIFANSLTATTRLRRYLTAIAEKTWDLTVWLQHYVDATELDAEIVLGATQQLLKTFTLLRVSHEQAGGQRCPECDSYQVVEESSELVERNGHFGTLLHDECVTCGWKSDEKFEQWPRERLQRLIDYATGTWSPPKKSMDDLEVKEEQDDPQSD</sequence>
<protein>
    <submittedName>
        <fullName evidence="2">Uncharacterized protein</fullName>
    </submittedName>
</protein>
<gene>
    <name evidence="2" type="ORF">J2S66_005444</name>
</gene>
<organism evidence="2 3">
    <name type="scientific">Saccharothrix longispora</name>
    <dbReference type="NCBI Taxonomy" id="33920"/>
    <lineage>
        <taxon>Bacteria</taxon>
        <taxon>Bacillati</taxon>
        <taxon>Actinomycetota</taxon>
        <taxon>Actinomycetes</taxon>
        <taxon>Pseudonocardiales</taxon>
        <taxon>Pseudonocardiaceae</taxon>
        <taxon>Saccharothrix</taxon>
    </lineage>
</organism>
<keyword evidence="3" id="KW-1185">Reference proteome</keyword>
<dbReference type="Proteomes" id="UP001268819">
    <property type="component" value="Unassembled WGS sequence"/>
</dbReference>
<proteinExistence type="predicted"/>
<evidence type="ECO:0000313" key="2">
    <source>
        <dbReference type="EMBL" id="MDR6597060.1"/>
    </source>
</evidence>
<feature type="region of interest" description="Disordered" evidence="1">
    <location>
        <begin position="297"/>
        <end position="321"/>
    </location>
</feature>
<comment type="caution">
    <text evidence="2">The sequence shown here is derived from an EMBL/GenBank/DDBJ whole genome shotgun (WGS) entry which is preliminary data.</text>
</comment>
<evidence type="ECO:0000313" key="3">
    <source>
        <dbReference type="Proteomes" id="UP001268819"/>
    </source>
</evidence>
<dbReference type="RefSeq" id="WP_310310109.1">
    <property type="nucleotide sequence ID" value="NZ_BAAAXB010000001.1"/>
</dbReference>
<evidence type="ECO:0000256" key="1">
    <source>
        <dbReference type="SAM" id="MobiDB-lite"/>
    </source>
</evidence>